<evidence type="ECO:0000313" key="2">
    <source>
        <dbReference type="Proteomes" id="UP000236286"/>
    </source>
</evidence>
<dbReference type="AlphaFoldDB" id="A0A2J7TFS5"/>
<evidence type="ECO:0000313" key="1">
    <source>
        <dbReference type="EMBL" id="PNG25616.1"/>
    </source>
</evidence>
<protein>
    <submittedName>
        <fullName evidence="1">Uncharacterized protein</fullName>
    </submittedName>
</protein>
<sequence>MRSKRKLRSSAPFSLNAAKPSGEAAVQLIRFDQDLRQRVDRAYQEWQAHLPAGDESRKTPRRLLGVGYKESIIKPVDKRFIEHLTNLGLPFEWL</sequence>
<dbReference type="EMBL" id="PDZR01000014">
    <property type="protein sequence ID" value="PNG25616.1"/>
    <property type="molecule type" value="Genomic_DNA"/>
</dbReference>
<comment type="caution">
    <text evidence="1">The sequence shown here is derived from an EMBL/GenBank/DDBJ whole genome shotgun (WGS) entry which is preliminary data.</text>
</comment>
<name>A0A2J7TFS5_METSI</name>
<accession>A0A2J7TFS5</accession>
<organism evidence="1 2">
    <name type="scientific">Methylocella silvestris</name>
    <dbReference type="NCBI Taxonomy" id="199596"/>
    <lineage>
        <taxon>Bacteria</taxon>
        <taxon>Pseudomonadati</taxon>
        <taxon>Pseudomonadota</taxon>
        <taxon>Alphaproteobacteria</taxon>
        <taxon>Hyphomicrobiales</taxon>
        <taxon>Beijerinckiaceae</taxon>
        <taxon>Methylocella</taxon>
    </lineage>
</organism>
<dbReference type="Proteomes" id="UP000236286">
    <property type="component" value="Unassembled WGS sequence"/>
</dbReference>
<proteinExistence type="predicted"/>
<reference evidence="1 2" key="1">
    <citation type="submission" date="2017-10" db="EMBL/GenBank/DDBJ databases">
        <title>Genome announcement of Methylocella silvestris TVC from permafrost.</title>
        <authorList>
            <person name="Wang J."/>
            <person name="Geng K."/>
            <person name="Ul-Haque F."/>
            <person name="Crombie A.T."/>
            <person name="Street L.E."/>
            <person name="Wookey P.A."/>
            <person name="Murrell J.C."/>
            <person name="Pratscher J."/>
        </authorList>
    </citation>
    <scope>NUCLEOTIDE SEQUENCE [LARGE SCALE GENOMIC DNA]</scope>
    <source>
        <strain evidence="1 2">TVC</strain>
    </source>
</reference>
<gene>
    <name evidence="1" type="ORF">CR492_12910</name>
</gene>